<feature type="transmembrane region" description="Helical" evidence="6">
    <location>
        <begin position="126"/>
        <end position="149"/>
    </location>
</feature>
<dbReference type="PANTHER" id="PTHR37994:SF3">
    <property type="entry name" value="ER TRANSPORTER 6TM N-TERMINAL DOMAIN-CONTAINING PROTEIN"/>
    <property type="match status" value="1"/>
</dbReference>
<feature type="transmembrane region" description="Helical" evidence="6">
    <location>
        <begin position="804"/>
        <end position="821"/>
    </location>
</feature>
<evidence type="ECO:0000256" key="3">
    <source>
        <dbReference type="ARBA" id="ARBA00022989"/>
    </source>
</evidence>
<protein>
    <recommendedName>
        <fullName evidence="12">ER transporter 6TM N-terminal domain-containing protein</fullName>
    </recommendedName>
</protein>
<evidence type="ECO:0000256" key="1">
    <source>
        <dbReference type="ARBA" id="ARBA00004141"/>
    </source>
</evidence>
<dbReference type="Pfam" id="PF10337">
    <property type="entry name" value="ArAE_2_N"/>
    <property type="match status" value="1"/>
</dbReference>
<feature type="transmembrane region" description="Helical" evidence="6">
    <location>
        <begin position="227"/>
        <end position="245"/>
    </location>
</feature>
<feature type="transmembrane region" description="Helical" evidence="6">
    <location>
        <begin position="739"/>
        <end position="757"/>
    </location>
</feature>
<feature type="region of interest" description="Disordered" evidence="5">
    <location>
        <begin position="1"/>
        <end position="47"/>
    </location>
</feature>
<feature type="domain" description="DUF2421" evidence="7">
    <location>
        <begin position="821"/>
        <end position="1033"/>
    </location>
</feature>
<evidence type="ECO:0000259" key="9">
    <source>
        <dbReference type="Pfam" id="PF13515"/>
    </source>
</evidence>
<feature type="domain" description="Putative ER transporter 6TM N-terminal" evidence="8">
    <location>
        <begin position="68"/>
        <end position="502"/>
    </location>
</feature>
<feature type="transmembrane region" description="Helical" evidence="6">
    <location>
        <begin position="658"/>
        <end position="675"/>
    </location>
</feature>
<keyword evidence="4 6" id="KW-0472">Membrane</keyword>
<dbReference type="GO" id="GO:0016020">
    <property type="term" value="C:membrane"/>
    <property type="evidence" value="ECO:0007669"/>
    <property type="project" value="UniProtKB-SubCell"/>
</dbReference>
<evidence type="ECO:0008006" key="12">
    <source>
        <dbReference type="Google" id="ProtNLM"/>
    </source>
</evidence>
<feature type="transmembrane region" description="Helical" evidence="6">
    <location>
        <begin position="763"/>
        <end position="783"/>
    </location>
</feature>
<evidence type="ECO:0000256" key="6">
    <source>
        <dbReference type="SAM" id="Phobius"/>
    </source>
</evidence>
<feature type="transmembrane region" description="Helical" evidence="6">
    <location>
        <begin position="83"/>
        <end position="102"/>
    </location>
</feature>
<feature type="transmembrane region" description="Helical" evidence="6">
    <location>
        <begin position="194"/>
        <end position="215"/>
    </location>
</feature>
<feature type="region of interest" description="Disordered" evidence="5">
    <location>
        <begin position="606"/>
        <end position="637"/>
    </location>
</feature>
<dbReference type="Pfam" id="PF10334">
    <property type="entry name" value="BRE4"/>
    <property type="match status" value="1"/>
</dbReference>
<dbReference type="AlphaFoldDB" id="A0A9P9AJG3"/>
<evidence type="ECO:0000259" key="8">
    <source>
        <dbReference type="Pfam" id="PF10337"/>
    </source>
</evidence>
<organism evidence="10 11">
    <name type="scientific">Thelonectria olida</name>
    <dbReference type="NCBI Taxonomy" id="1576542"/>
    <lineage>
        <taxon>Eukaryota</taxon>
        <taxon>Fungi</taxon>
        <taxon>Dikarya</taxon>
        <taxon>Ascomycota</taxon>
        <taxon>Pezizomycotina</taxon>
        <taxon>Sordariomycetes</taxon>
        <taxon>Hypocreomycetidae</taxon>
        <taxon>Hypocreales</taxon>
        <taxon>Nectriaceae</taxon>
        <taxon>Thelonectria</taxon>
    </lineage>
</organism>
<feature type="domain" description="Integral membrane bound transporter" evidence="9">
    <location>
        <begin position="685"/>
        <end position="815"/>
    </location>
</feature>
<keyword evidence="3 6" id="KW-1133">Transmembrane helix</keyword>
<dbReference type="PANTHER" id="PTHR37994">
    <property type="entry name" value="ARAE_2_N DOMAIN-CONTAINING PROTEIN-RELATED"/>
    <property type="match status" value="1"/>
</dbReference>
<feature type="transmembrane region" description="Helical" evidence="6">
    <location>
        <begin position="709"/>
        <end position="727"/>
    </location>
</feature>
<dbReference type="Proteomes" id="UP000777438">
    <property type="component" value="Unassembled WGS sequence"/>
</dbReference>
<feature type="compositionally biased region" description="Basic and acidic residues" evidence="5">
    <location>
        <begin position="1"/>
        <end position="10"/>
    </location>
</feature>
<feature type="compositionally biased region" description="Polar residues" evidence="5">
    <location>
        <begin position="16"/>
        <end position="29"/>
    </location>
</feature>
<comment type="caution">
    <text evidence="10">The sequence shown here is derived from an EMBL/GenBank/DDBJ whole genome shotgun (WGS) entry which is preliminary data.</text>
</comment>
<evidence type="ECO:0000256" key="5">
    <source>
        <dbReference type="SAM" id="MobiDB-lite"/>
    </source>
</evidence>
<feature type="transmembrane region" description="Helical" evidence="6">
    <location>
        <begin position="257"/>
        <end position="276"/>
    </location>
</feature>
<dbReference type="InterPro" id="IPR018820">
    <property type="entry name" value="BRE4-related_DUF2421"/>
</dbReference>
<dbReference type="OrthoDB" id="2274698at2759"/>
<dbReference type="InterPro" id="IPR049453">
    <property type="entry name" value="Memb_transporter_dom"/>
</dbReference>
<sequence length="1041" mass="114439">MVDRDHKCHSPGDLTMSGSNRAASPSASGDESRKEKPPPNSGKDVVPIAVPNPYFTDAGQTSGPRRNLPAWLDHFNANDLKRLFRCSLSMWIMTIFIYINPIQNEMGQASFLGCIVLWLAPPSGTVFMHLIAAVTVLLGLTTAWAWGVITMKAALATRPDADRQARLTELHKMAVSQNTTDPNTYAEIKVLNGFMLDTSVTGTYFCMIGLYLYLIARLRVAAPKLRLTQMMGCIVSSVFLTKAPLLPSFDGNVAKALVLPCVIAEGIALVCSMFIFPSSEASEALKKMNDLLAPMPTFLDACLLGLRHPSLSMSTEMLTGAKLKLLSTYTQLDPITTLLPIGFSIGRWSSDDFSMLSGPLRKLIVEFTGLLEIHRQAETHKQRAGQASSSVQAANKNVEGNQRVFETGRHQINREANFHMTSKSLEKTERAKQSLQALSDPAEYLIEACKESFEAVSEALLQANAFHTTTGRAEMLQRHIVALEKLKEQREAFSTPTSDFLSEPPHYIFDDDGLPQVDSGAVPALTGLIMGLLIKERLSELANALEQLLSKITELERSRTRLRLYLPTRLMSLFRWMSMRDCSEDMPAADIGDTVITHISTTASAYSRPPAKSHLNQDVKSSRAELASMRAPNSRRRSRGGQALLNIAHWLGNAEGSFAIRMVIMSTALSIPAVIRSSAGFYYREQGLWAVIMAQLTLLPYTADVVYGIVVRVFGTIIGGVVGMAAWYMGAGSGPGSPYGEAAIMAVVIVVFMWWRLFASPALMPAGIMMGITAYLVAIYSWIDTHEEPYGNPGRGYEVFWRRLVLVLIGLGGTFIMNFIPKPPSANRHYRRLLGDSLVGIRDQYALFASNWKDPAPDLRDVVEEEAVAAMEALLSISGPIKLTVFEFSSSNFDTDTLSEVCQLCMVINQNVAQLMIYTTRLSEKQRAWIVPSTGATEEGMITEVMAVLTMAQQALKTGDPLPAVLPTPLFAKAISFAKEHFQEGMRDSGLYNKGDIDDEGSRRYVVMLNSLLQMLAALDELVLVLKRAVGETSNIAILEV</sequence>
<evidence type="ECO:0000313" key="11">
    <source>
        <dbReference type="Proteomes" id="UP000777438"/>
    </source>
</evidence>
<dbReference type="EMBL" id="JAGPYM010000042">
    <property type="protein sequence ID" value="KAH6874042.1"/>
    <property type="molecule type" value="Genomic_DNA"/>
</dbReference>
<evidence type="ECO:0000256" key="2">
    <source>
        <dbReference type="ARBA" id="ARBA00022692"/>
    </source>
</evidence>
<evidence type="ECO:0000256" key="4">
    <source>
        <dbReference type="ARBA" id="ARBA00023136"/>
    </source>
</evidence>
<accession>A0A9P9AJG3</accession>
<dbReference type="InterPro" id="IPR018823">
    <property type="entry name" value="ArAE_2_N"/>
</dbReference>
<keyword evidence="11" id="KW-1185">Reference proteome</keyword>
<keyword evidence="2 6" id="KW-0812">Transmembrane</keyword>
<proteinExistence type="predicted"/>
<reference evidence="10 11" key="1">
    <citation type="journal article" date="2021" name="Nat. Commun.">
        <title>Genetic determinants of endophytism in the Arabidopsis root mycobiome.</title>
        <authorList>
            <person name="Mesny F."/>
            <person name="Miyauchi S."/>
            <person name="Thiergart T."/>
            <person name="Pickel B."/>
            <person name="Atanasova L."/>
            <person name="Karlsson M."/>
            <person name="Huettel B."/>
            <person name="Barry K.W."/>
            <person name="Haridas S."/>
            <person name="Chen C."/>
            <person name="Bauer D."/>
            <person name="Andreopoulos W."/>
            <person name="Pangilinan J."/>
            <person name="LaButti K."/>
            <person name="Riley R."/>
            <person name="Lipzen A."/>
            <person name="Clum A."/>
            <person name="Drula E."/>
            <person name="Henrissat B."/>
            <person name="Kohler A."/>
            <person name="Grigoriev I.V."/>
            <person name="Martin F.M."/>
            <person name="Hacquard S."/>
        </authorList>
    </citation>
    <scope>NUCLEOTIDE SEQUENCE [LARGE SCALE GENOMIC DNA]</scope>
    <source>
        <strain evidence="10 11">MPI-CAGE-CH-0241</strain>
    </source>
</reference>
<dbReference type="Pfam" id="PF13515">
    <property type="entry name" value="FUSC_2"/>
    <property type="match status" value="1"/>
</dbReference>
<comment type="subcellular location">
    <subcellularLocation>
        <location evidence="1">Membrane</location>
        <topology evidence="1">Multi-pass membrane protein</topology>
    </subcellularLocation>
</comment>
<evidence type="ECO:0000313" key="10">
    <source>
        <dbReference type="EMBL" id="KAH6874042.1"/>
    </source>
</evidence>
<evidence type="ECO:0000259" key="7">
    <source>
        <dbReference type="Pfam" id="PF10334"/>
    </source>
</evidence>
<name>A0A9P9AJG3_9HYPO</name>
<gene>
    <name evidence="10" type="ORF">B0T10DRAFT_522110</name>
</gene>